<dbReference type="PROSITE" id="PS01009">
    <property type="entry name" value="CRISP_1"/>
    <property type="match status" value="1"/>
</dbReference>
<dbReference type="CDD" id="cd05382">
    <property type="entry name" value="CAP_GAPR1-like"/>
    <property type="match status" value="1"/>
</dbReference>
<evidence type="ECO:0000256" key="1">
    <source>
        <dbReference type="ARBA" id="ARBA00004613"/>
    </source>
</evidence>
<feature type="compositionally biased region" description="Low complexity" evidence="3">
    <location>
        <begin position="68"/>
        <end position="78"/>
    </location>
</feature>
<evidence type="ECO:0000313" key="6">
    <source>
        <dbReference type="Proteomes" id="UP000069940"/>
    </source>
</evidence>
<organism evidence="5 6">
    <name type="scientific">Aedes albopictus</name>
    <name type="common">Asian tiger mosquito</name>
    <name type="synonym">Stegomyia albopicta</name>
    <dbReference type="NCBI Taxonomy" id="7160"/>
    <lineage>
        <taxon>Eukaryota</taxon>
        <taxon>Metazoa</taxon>
        <taxon>Ecdysozoa</taxon>
        <taxon>Arthropoda</taxon>
        <taxon>Hexapoda</taxon>
        <taxon>Insecta</taxon>
        <taxon>Pterygota</taxon>
        <taxon>Neoptera</taxon>
        <taxon>Endopterygota</taxon>
        <taxon>Diptera</taxon>
        <taxon>Nematocera</taxon>
        <taxon>Culicoidea</taxon>
        <taxon>Culicidae</taxon>
        <taxon>Culicinae</taxon>
        <taxon>Aedini</taxon>
        <taxon>Aedes</taxon>
        <taxon>Stegomyia</taxon>
    </lineage>
</organism>
<dbReference type="InterPro" id="IPR001283">
    <property type="entry name" value="CRISP-related"/>
</dbReference>
<dbReference type="Proteomes" id="UP000069940">
    <property type="component" value="Unassembled WGS sequence"/>
</dbReference>
<dbReference type="InterPro" id="IPR018244">
    <property type="entry name" value="Allrgn_V5/Tpx1_CS"/>
</dbReference>
<reference evidence="6" key="1">
    <citation type="journal article" date="2015" name="Proc. Natl. Acad. Sci. U.S.A.">
        <title>Genome sequence of the Asian Tiger mosquito, Aedes albopictus, reveals insights into its biology, genetics, and evolution.</title>
        <authorList>
            <person name="Chen X.G."/>
            <person name="Jiang X."/>
            <person name="Gu J."/>
            <person name="Xu M."/>
            <person name="Wu Y."/>
            <person name="Deng Y."/>
            <person name="Zhang C."/>
            <person name="Bonizzoni M."/>
            <person name="Dermauw W."/>
            <person name="Vontas J."/>
            <person name="Armbruster P."/>
            <person name="Huang X."/>
            <person name="Yang Y."/>
            <person name="Zhang H."/>
            <person name="He W."/>
            <person name="Peng H."/>
            <person name="Liu Y."/>
            <person name="Wu K."/>
            <person name="Chen J."/>
            <person name="Lirakis M."/>
            <person name="Topalis P."/>
            <person name="Van Leeuwen T."/>
            <person name="Hall A.B."/>
            <person name="Jiang X."/>
            <person name="Thorpe C."/>
            <person name="Mueller R.L."/>
            <person name="Sun C."/>
            <person name="Waterhouse R.M."/>
            <person name="Yan G."/>
            <person name="Tu Z.J."/>
            <person name="Fang X."/>
            <person name="James A.A."/>
        </authorList>
    </citation>
    <scope>NUCLEOTIDE SEQUENCE [LARGE SCALE GENOMIC DNA]</scope>
    <source>
        <strain evidence="6">Foshan</strain>
    </source>
</reference>
<sequence length="232" mass="25661">MSYTRKVIYYKTSGCGSTQQHSVTTTFTQQSSNGFTSSGWVQVPHQQQQQHQQQSPAVVWQTVQPTTQQPHQPIVTNSTGGGGGGSSSTPFDAAVLEEHNRLRAKHSAAPLTLDPAISQYAQEWANNIASRNVMQHRSNNRYGENIYACFGKTNLTGQEVVHSWYNEIKDYRFGESNPSNFGKVGHFTQVVWKNSKRLGVGMAKNGNNVYVVCNYDPPGNFGGQYPANVTRS</sequence>
<dbReference type="InterPro" id="IPR034113">
    <property type="entry name" value="SCP_GAPR1-like"/>
</dbReference>
<dbReference type="PANTHER" id="PTHR10334">
    <property type="entry name" value="CYSTEINE-RICH SECRETORY PROTEIN-RELATED"/>
    <property type="match status" value="1"/>
</dbReference>
<dbReference type="PROSITE" id="PS01010">
    <property type="entry name" value="CRISP_2"/>
    <property type="match status" value="1"/>
</dbReference>
<protein>
    <recommendedName>
        <fullName evidence="4">SCP domain-containing protein</fullName>
    </recommendedName>
</protein>
<proteinExistence type="predicted"/>
<reference evidence="5" key="2">
    <citation type="submission" date="2025-05" db="UniProtKB">
        <authorList>
            <consortium name="EnsemblMetazoa"/>
        </authorList>
    </citation>
    <scope>IDENTIFICATION</scope>
    <source>
        <strain evidence="5">Foshan</strain>
    </source>
</reference>
<dbReference type="InterPro" id="IPR014044">
    <property type="entry name" value="CAP_dom"/>
</dbReference>
<dbReference type="SUPFAM" id="SSF55797">
    <property type="entry name" value="PR-1-like"/>
    <property type="match status" value="1"/>
</dbReference>
<evidence type="ECO:0000256" key="3">
    <source>
        <dbReference type="SAM" id="MobiDB-lite"/>
    </source>
</evidence>
<dbReference type="Gene3D" id="3.40.33.10">
    <property type="entry name" value="CAP"/>
    <property type="match status" value="1"/>
</dbReference>
<dbReference type="Pfam" id="PF00188">
    <property type="entry name" value="CAP"/>
    <property type="match status" value="1"/>
</dbReference>
<dbReference type="PRINTS" id="PR00837">
    <property type="entry name" value="V5TPXLIKE"/>
</dbReference>
<evidence type="ECO:0000313" key="5">
    <source>
        <dbReference type="EnsemblMetazoa" id="AALFPA23_024037.P35841"/>
    </source>
</evidence>
<dbReference type="SMART" id="SM00198">
    <property type="entry name" value="SCP"/>
    <property type="match status" value="1"/>
</dbReference>
<feature type="region of interest" description="Disordered" evidence="3">
    <location>
        <begin position="68"/>
        <end position="87"/>
    </location>
</feature>
<accession>A0ABM2A3B6</accession>
<comment type="subcellular location">
    <subcellularLocation>
        <location evidence="1">Secreted</location>
    </subcellularLocation>
</comment>
<dbReference type="InterPro" id="IPR035940">
    <property type="entry name" value="CAP_sf"/>
</dbReference>
<dbReference type="GeneID" id="109622515"/>
<feature type="domain" description="SCP" evidence="4">
    <location>
        <begin position="89"/>
        <end position="223"/>
    </location>
</feature>
<name>A0ABM2A3B6_AEDAL</name>
<dbReference type="EnsemblMetazoa" id="AALFPA23_024037.R35841">
    <property type="protein sequence ID" value="AALFPA23_024037.P35841"/>
    <property type="gene ID" value="AALFPA23_024037"/>
</dbReference>
<keyword evidence="2" id="KW-0964">Secreted</keyword>
<evidence type="ECO:0000259" key="4">
    <source>
        <dbReference type="SMART" id="SM00198"/>
    </source>
</evidence>
<dbReference type="RefSeq" id="XP_029716658.2">
    <property type="nucleotide sequence ID" value="XM_029860798.2"/>
</dbReference>
<keyword evidence="6" id="KW-1185">Reference proteome</keyword>
<evidence type="ECO:0000256" key="2">
    <source>
        <dbReference type="ARBA" id="ARBA00022525"/>
    </source>
</evidence>